<proteinExistence type="predicted"/>
<reference evidence="1 2" key="1">
    <citation type="submission" date="2019-03" db="EMBL/GenBank/DDBJ databases">
        <title>Genomic Encyclopedia of Type Strains, Phase IV (KMG-V): Genome sequencing to study the core and pangenomes of soil and plant-associated prokaryotes.</title>
        <authorList>
            <person name="Whitman W."/>
        </authorList>
    </citation>
    <scope>NUCLEOTIDE SEQUENCE [LARGE SCALE GENOMIC DNA]</scope>
    <source>
        <strain evidence="1 2">Hc14</strain>
    </source>
</reference>
<dbReference type="EMBL" id="SMBH01000002">
    <property type="protein sequence ID" value="TCU18778.1"/>
    <property type="molecule type" value="Genomic_DNA"/>
</dbReference>
<protein>
    <recommendedName>
        <fullName evidence="3">Restriction endonuclease</fullName>
    </recommendedName>
</protein>
<sequence length="491" mass="55320">MPKAFAFRLKPSHVDRVEELLDDYQIAIGWSQAHRLLDPSLDKSAFRTELDIRYPDLIERGRLGHDTNHVWRFIREVSIGDVVVVPHGDSVHFLEVTSDPRLLPGKIADDTAIRRDVSPLLDGKPFSRRLLPSELRRALSFRDTSKDLSSVLNDVLAIAKANQGSGVPLIAVESRAEIRAGVQLWHKAFEQLHTPHEFSDDLLWIPDIGIWLLARGWDRDGEHRYWNGLGNRLGNRFTRNLIVEVNPPDGGKPGRWQGLVARTSDGQTWLLHSGEMKVQGKGVQLRDHVTADQLATFTVRFSDGTLESYFPVARLDADPSHVIIQTKRFMDVCLQVRTQQLGADPAFVQAQRKANLFEESIGHSVVPPQGAKLIDRVHAKIWHSLRKELEKKGFTVSNERVGSLGPDLFTTAHDTPYLFEIKTSAGASDYLKAIGQLIVYEKALGKAHRKFLVIPPGMDELASSILDELNIEVMEFFQEGSDYGFAWPDKF</sequence>
<dbReference type="RefSeq" id="WP_132559079.1">
    <property type="nucleotide sequence ID" value="NZ_SMBH01000002.1"/>
</dbReference>
<comment type="caution">
    <text evidence="1">The sequence shown here is derived from an EMBL/GenBank/DDBJ whole genome shotgun (WGS) entry which is preliminary data.</text>
</comment>
<organism evidence="1 2">
    <name type="scientific">Rhizobium sullae</name>
    <name type="common">Rhizobium hedysari</name>
    <dbReference type="NCBI Taxonomy" id="50338"/>
    <lineage>
        <taxon>Bacteria</taxon>
        <taxon>Pseudomonadati</taxon>
        <taxon>Pseudomonadota</taxon>
        <taxon>Alphaproteobacteria</taxon>
        <taxon>Hyphomicrobiales</taxon>
        <taxon>Rhizobiaceae</taxon>
        <taxon>Rhizobium/Agrobacterium group</taxon>
        <taxon>Rhizobium</taxon>
    </lineage>
</organism>
<dbReference type="Proteomes" id="UP000294576">
    <property type="component" value="Unassembled WGS sequence"/>
</dbReference>
<name>A0A4R3QBB3_RHISU</name>
<evidence type="ECO:0008006" key="3">
    <source>
        <dbReference type="Google" id="ProtNLM"/>
    </source>
</evidence>
<evidence type="ECO:0000313" key="2">
    <source>
        <dbReference type="Proteomes" id="UP000294576"/>
    </source>
</evidence>
<gene>
    <name evidence="1" type="ORF">EV132_1023</name>
</gene>
<accession>A0A4R3QBB3</accession>
<dbReference type="AlphaFoldDB" id="A0A4R3QBB3"/>
<evidence type="ECO:0000313" key="1">
    <source>
        <dbReference type="EMBL" id="TCU18778.1"/>
    </source>
</evidence>